<keyword evidence="1" id="KW-0442">Lipid degradation</keyword>
<evidence type="ECO:0000313" key="5">
    <source>
        <dbReference type="Proteomes" id="UP000291106"/>
    </source>
</evidence>
<dbReference type="SUPFAM" id="SSF53474">
    <property type="entry name" value="alpha/beta-Hydrolases"/>
    <property type="match status" value="1"/>
</dbReference>
<sequence>MNLAIKQESLFLPYRQGQLHLRHIAPKLATHNHPPILMLHGAMSNGKVFYSDKGKGLACFLAKAGFDVYVLDSAGRGLSEPPISRDFNLGQSDVIKEQLPLAQAFILKRHPLEQKVHWCAHSWGGVLMASCIVRFEHIQQSVLSLLTFGTKRTIKVQNWRKWLMVDLVWNRLAPAYAKKTGFLNAQKLKMGMDNETRASLSNTIDWVRGDWIDTDDGFDYRQAAVDVNWPKTWFIAAKKDRVLGNPSDVQDMLAECGLNEAKYTLLAKRNGYLDDYDHASMLTAPHAIDDHFVQIRQWYLAHDLG</sequence>
<evidence type="ECO:0000259" key="3">
    <source>
        <dbReference type="Pfam" id="PF00561"/>
    </source>
</evidence>
<gene>
    <name evidence="4" type="ORF">EXU30_05365</name>
</gene>
<evidence type="ECO:0000256" key="2">
    <source>
        <dbReference type="ARBA" id="ARBA00023098"/>
    </source>
</evidence>
<organism evidence="4 5">
    <name type="scientific">Shewanella maritima</name>
    <dbReference type="NCBI Taxonomy" id="2520507"/>
    <lineage>
        <taxon>Bacteria</taxon>
        <taxon>Pseudomonadati</taxon>
        <taxon>Pseudomonadota</taxon>
        <taxon>Gammaproteobacteria</taxon>
        <taxon>Alteromonadales</taxon>
        <taxon>Shewanellaceae</taxon>
        <taxon>Shewanella</taxon>
    </lineage>
</organism>
<feature type="domain" description="AB hydrolase-1" evidence="3">
    <location>
        <begin position="34"/>
        <end position="163"/>
    </location>
</feature>
<dbReference type="Gene3D" id="3.40.50.1820">
    <property type="entry name" value="alpha/beta hydrolase"/>
    <property type="match status" value="1"/>
</dbReference>
<evidence type="ECO:0000256" key="1">
    <source>
        <dbReference type="ARBA" id="ARBA00022963"/>
    </source>
</evidence>
<keyword evidence="5" id="KW-1185">Reference proteome</keyword>
<dbReference type="RefSeq" id="WP_130598164.1">
    <property type="nucleotide sequence ID" value="NZ_CP036200.1"/>
</dbReference>
<dbReference type="InterPro" id="IPR000073">
    <property type="entry name" value="AB_hydrolase_1"/>
</dbReference>
<dbReference type="InterPro" id="IPR029058">
    <property type="entry name" value="AB_hydrolase_fold"/>
</dbReference>
<dbReference type="Pfam" id="PF00561">
    <property type="entry name" value="Abhydrolase_1"/>
    <property type="match status" value="1"/>
</dbReference>
<evidence type="ECO:0000313" key="4">
    <source>
        <dbReference type="EMBL" id="QBF82192.1"/>
    </source>
</evidence>
<dbReference type="EMBL" id="CP036200">
    <property type="protein sequence ID" value="QBF82192.1"/>
    <property type="molecule type" value="Genomic_DNA"/>
</dbReference>
<keyword evidence="2" id="KW-0443">Lipid metabolism</keyword>
<accession>A0A411PFL5</accession>
<dbReference type="OrthoDB" id="5758827at2"/>
<dbReference type="Proteomes" id="UP000291106">
    <property type="component" value="Chromosome"/>
</dbReference>
<dbReference type="PANTHER" id="PTHR11005">
    <property type="entry name" value="LYSOSOMAL ACID LIPASE-RELATED"/>
    <property type="match status" value="1"/>
</dbReference>
<dbReference type="KEGG" id="smai:EXU30_05365"/>
<dbReference type="GO" id="GO:0016787">
    <property type="term" value="F:hydrolase activity"/>
    <property type="evidence" value="ECO:0007669"/>
    <property type="project" value="UniProtKB-KW"/>
</dbReference>
<proteinExistence type="predicted"/>
<keyword evidence="4" id="KW-0378">Hydrolase</keyword>
<protein>
    <submittedName>
        <fullName evidence="4">Alpha/beta fold hydrolase</fullName>
    </submittedName>
</protein>
<dbReference type="GO" id="GO:0016042">
    <property type="term" value="P:lipid catabolic process"/>
    <property type="evidence" value="ECO:0007669"/>
    <property type="project" value="UniProtKB-KW"/>
</dbReference>
<dbReference type="AlphaFoldDB" id="A0A411PFL5"/>
<name>A0A411PFL5_9GAMM</name>
<reference evidence="4 5" key="1">
    <citation type="submission" date="2019-02" db="EMBL/GenBank/DDBJ databases">
        <title>Shewanella sp. D4-2 isolated from Dokdo Island.</title>
        <authorList>
            <person name="Baek K."/>
        </authorList>
    </citation>
    <scope>NUCLEOTIDE SEQUENCE [LARGE SCALE GENOMIC DNA]</scope>
    <source>
        <strain evidence="4 5">D4-2</strain>
    </source>
</reference>